<comment type="similarity">
    <text evidence="13">Belongs to the group II decarboxylase family. Sphingosine-1-phosphate lyase subfamily.</text>
</comment>
<keyword evidence="7 16" id="KW-0663">Pyridoxal phosphate</keyword>
<keyword evidence="8" id="KW-0746">Sphingolipid metabolism</keyword>
<keyword evidence="12 17" id="KW-0456">Lyase</keyword>
<keyword evidence="10" id="KW-0443">Lipid metabolism</keyword>
<dbReference type="GO" id="GO:0030149">
    <property type="term" value="P:sphingolipid catabolic process"/>
    <property type="evidence" value="ECO:0007669"/>
    <property type="project" value="TreeGrafter"/>
</dbReference>
<evidence type="ECO:0000256" key="6">
    <source>
        <dbReference type="ARBA" id="ARBA00022824"/>
    </source>
</evidence>
<dbReference type="GO" id="GO:0005789">
    <property type="term" value="C:endoplasmic reticulum membrane"/>
    <property type="evidence" value="ECO:0007669"/>
    <property type="project" value="UniProtKB-SubCell"/>
</dbReference>
<evidence type="ECO:0000256" key="12">
    <source>
        <dbReference type="ARBA" id="ARBA00023239"/>
    </source>
</evidence>
<evidence type="ECO:0000313" key="19">
    <source>
        <dbReference type="WBParaSite" id="jg454"/>
    </source>
</evidence>
<name>A0A915ECX9_9BILA</name>
<evidence type="ECO:0000256" key="8">
    <source>
        <dbReference type="ARBA" id="ARBA00022919"/>
    </source>
</evidence>
<dbReference type="Gene3D" id="6.10.140.2150">
    <property type="match status" value="1"/>
</dbReference>
<dbReference type="Proteomes" id="UP000887574">
    <property type="component" value="Unplaced"/>
</dbReference>
<evidence type="ECO:0000256" key="7">
    <source>
        <dbReference type="ARBA" id="ARBA00022898"/>
    </source>
</evidence>
<accession>A0A915ECX9</accession>
<evidence type="ECO:0000256" key="17">
    <source>
        <dbReference type="RuleBase" id="RU000382"/>
    </source>
</evidence>
<dbReference type="AlphaFoldDB" id="A0A915ECX9"/>
<comment type="pathway">
    <text evidence="4">Sphingolipid metabolism.</text>
</comment>
<reference evidence="19" key="1">
    <citation type="submission" date="2022-11" db="UniProtKB">
        <authorList>
            <consortium name="WormBaseParasite"/>
        </authorList>
    </citation>
    <scope>IDENTIFICATION</scope>
</reference>
<dbReference type="FunFam" id="3.40.640.10:FF:000020">
    <property type="entry name" value="sphingosine-1-phosphate lyase 1"/>
    <property type="match status" value="1"/>
</dbReference>
<dbReference type="PANTHER" id="PTHR42735:SF6">
    <property type="entry name" value="SPHINGOSINE-1-PHOSPHATE LYASE 1"/>
    <property type="match status" value="1"/>
</dbReference>
<organism evidence="18 19">
    <name type="scientific">Ditylenchus dipsaci</name>
    <dbReference type="NCBI Taxonomy" id="166011"/>
    <lineage>
        <taxon>Eukaryota</taxon>
        <taxon>Metazoa</taxon>
        <taxon>Ecdysozoa</taxon>
        <taxon>Nematoda</taxon>
        <taxon>Chromadorea</taxon>
        <taxon>Rhabditida</taxon>
        <taxon>Tylenchina</taxon>
        <taxon>Tylenchomorpha</taxon>
        <taxon>Sphaerularioidea</taxon>
        <taxon>Anguinidae</taxon>
        <taxon>Anguininae</taxon>
        <taxon>Ditylenchus</taxon>
    </lineage>
</organism>
<keyword evidence="9" id="KW-1133">Transmembrane helix</keyword>
<evidence type="ECO:0000256" key="3">
    <source>
        <dbReference type="ARBA" id="ARBA00004760"/>
    </source>
</evidence>
<comment type="subcellular location">
    <subcellularLocation>
        <location evidence="2">Endoplasmic reticulum membrane</location>
        <topology evidence="2">Single-pass membrane protein</topology>
    </subcellularLocation>
</comment>
<dbReference type="InterPro" id="IPR050477">
    <property type="entry name" value="GrpII_AminoAcid_Decarb"/>
</dbReference>
<evidence type="ECO:0000256" key="1">
    <source>
        <dbReference type="ARBA" id="ARBA00001933"/>
    </source>
</evidence>
<dbReference type="PANTHER" id="PTHR42735">
    <property type="match status" value="1"/>
</dbReference>
<dbReference type="WBParaSite" id="jg454">
    <property type="protein sequence ID" value="jg454"/>
    <property type="gene ID" value="jg454"/>
</dbReference>
<dbReference type="GO" id="GO:0008117">
    <property type="term" value="F:sphinganine-1-phosphate aldolase activity"/>
    <property type="evidence" value="ECO:0007669"/>
    <property type="project" value="UniProtKB-EC"/>
</dbReference>
<keyword evidence="6" id="KW-0256">Endoplasmic reticulum</keyword>
<evidence type="ECO:0000256" key="16">
    <source>
        <dbReference type="PIRSR" id="PIRSR602129-50"/>
    </source>
</evidence>
<evidence type="ECO:0000256" key="13">
    <source>
        <dbReference type="ARBA" id="ARBA00038302"/>
    </source>
</evidence>
<evidence type="ECO:0000256" key="10">
    <source>
        <dbReference type="ARBA" id="ARBA00023098"/>
    </source>
</evidence>
<comment type="pathway">
    <text evidence="3">Lipid metabolism; sphingolipid metabolism.</text>
</comment>
<feature type="modified residue" description="N6-(pyridoxal phosphate)lysine" evidence="16">
    <location>
        <position position="347"/>
    </location>
</feature>
<dbReference type="EC" id="4.1.2.27" evidence="14"/>
<dbReference type="GO" id="GO:0019752">
    <property type="term" value="P:carboxylic acid metabolic process"/>
    <property type="evidence" value="ECO:0007669"/>
    <property type="project" value="InterPro"/>
</dbReference>
<comment type="cofactor">
    <cofactor evidence="1 16 17">
        <name>pyridoxal 5'-phosphate</name>
        <dbReference type="ChEBI" id="CHEBI:597326"/>
    </cofactor>
</comment>
<evidence type="ECO:0000256" key="4">
    <source>
        <dbReference type="ARBA" id="ARBA00004991"/>
    </source>
</evidence>
<dbReference type="Gene3D" id="3.90.1150.10">
    <property type="entry name" value="Aspartate Aminotransferase, domain 1"/>
    <property type="match status" value="1"/>
</dbReference>
<evidence type="ECO:0000256" key="14">
    <source>
        <dbReference type="ARBA" id="ARBA00038965"/>
    </source>
</evidence>
<dbReference type="InterPro" id="IPR015422">
    <property type="entry name" value="PyrdxlP-dep_Trfase_small"/>
</dbReference>
<sequence length="555" mass="60808">MSSSYDSLVSKLVSTYDGVNTRLAKLDPIVLLVFSIGGTMVVVKARRLLRKSDRPVHKRLFGYVFSFVSQLPWVRRKIDKELSQTKASIEHSIHSCDEQLVFIKKLSVAPISMQDIVSKAEEYQAMNKHFDYLGGRVSGAVYTNMAPDHLEVLSEVFKRYAFSNPLHPDVFPGCRKMEAEIIRMVANLFHGSEESCGSMTTGGTESIILACLSSRNRALANGIADPMLVVPVTAHAAFDKAASLLGIRIRHVPVDKVTSEVDIAALKSAITKDTCLLVGSAPNFPFGTVDNIPAIAELGQHYDIPVHVDCCLGGFLIAFANEVGGMNLPVFDFRLPGVTSISCDTHKYGYAPKGTSTVLYRSPEYLHHQYFSVPEWPGGIYATPTLSGSRAGLNIALTWATMLHFGHAEYASRAKKIIEATRLLAAEVQKIEGMELVGRPDVSVVAFRSSTFNIYAVADRLNKLGWNLNSLQMPDSIHFCLTYNQASAEVVQAFVQDLRAVAHEVASLENKGGDSATASIYGMAAQIPDKSLVDEVVYLYLDSCYAMPTKVQLIQ</sequence>
<keyword evidence="18" id="KW-1185">Reference proteome</keyword>
<protein>
    <recommendedName>
        <fullName evidence="14">sphinganine-1-phosphate aldolase</fullName>
        <ecNumber evidence="14">4.1.2.27</ecNumber>
    </recommendedName>
    <alternativeName>
        <fullName evidence="15">Sphingosine-1-phosphate aldolase</fullName>
    </alternativeName>
</protein>
<dbReference type="InterPro" id="IPR015424">
    <property type="entry name" value="PyrdxlP-dep_Trfase"/>
</dbReference>
<dbReference type="Gene3D" id="3.40.640.10">
    <property type="entry name" value="Type I PLP-dependent aspartate aminotransferase-like (Major domain)"/>
    <property type="match status" value="1"/>
</dbReference>
<evidence type="ECO:0000256" key="9">
    <source>
        <dbReference type="ARBA" id="ARBA00022989"/>
    </source>
</evidence>
<dbReference type="InterPro" id="IPR015421">
    <property type="entry name" value="PyrdxlP-dep_Trfase_major"/>
</dbReference>
<dbReference type="Pfam" id="PF00282">
    <property type="entry name" value="Pyridoxal_deC"/>
    <property type="match status" value="1"/>
</dbReference>
<keyword evidence="11" id="KW-0472">Membrane</keyword>
<dbReference type="FunFam" id="6.10.140.2150:FF:000001">
    <property type="entry name" value="Sphingosine-1-phosphate lyase 1"/>
    <property type="match status" value="1"/>
</dbReference>
<dbReference type="CDD" id="cd06450">
    <property type="entry name" value="DOPA_deC_like"/>
    <property type="match status" value="1"/>
</dbReference>
<keyword evidence="5" id="KW-0812">Transmembrane</keyword>
<dbReference type="InterPro" id="IPR002129">
    <property type="entry name" value="PyrdxlP-dep_de-COase"/>
</dbReference>
<evidence type="ECO:0000256" key="15">
    <source>
        <dbReference type="ARBA" id="ARBA00042568"/>
    </source>
</evidence>
<evidence type="ECO:0000256" key="2">
    <source>
        <dbReference type="ARBA" id="ARBA00004389"/>
    </source>
</evidence>
<proteinExistence type="inferred from homology"/>
<dbReference type="SUPFAM" id="SSF53383">
    <property type="entry name" value="PLP-dependent transferases"/>
    <property type="match status" value="1"/>
</dbReference>
<evidence type="ECO:0000313" key="18">
    <source>
        <dbReference type="Proteomes" id="UP000887574"/>
    </source>
</evidence>
<evidence type="ECO:0000256" key="11">
    <source>
        <dbReference type="ARBA" id="ARBA00023136"/>
    </source>
</evidence>
<evidence type="ECO:0000256" key="5">
    <source>
        <dbReference type="ARBA" id="ARBA00022692"/>
    </source>
</evidence>
<dbReference type="GO" id="GO:0030170">
    <property type="term" value="F:pyridoxal phosphate binding"/>
    <property type="evidence" value="ECO:0007669"/>
    <property type="project" value="InterPro"/>
</dbReference>